<feature type="domain" description="CNH" evidence="6">
    <location>
        <begin position="1065"/>
        <end position="1362"/>
    </location>
</feature>
<dbReference type="InterPro" id="IPR001180">
    <property type="entry name" value="CNH_dom"/>
</dbReference>
<dbReference type="VEuPathDB" id="FungiDB:TAPDE_004648"/>
<dbReference type="InterPro" id="IPR035899">
    <property type="entry name" value="DBL_dom_sf"/>
</dbReference>
<dbReference type="SMART" id="SM00036">
    <property type="entry name" value="CNH"/>
    <property type="match status" value="1"/>
</dbReference>
<gene>
    <name evidence="7" type="ORF">TAPDE_004648</name>
</gene>
<dbReference type="InterPro" id="IPR001849">
    <property type="entry name" value="PH_domain"/>
</dbReference>
<dbReference type="SUPFAM" id="SSF48065">
    <property type="entry name" value="DBL homology domain (DH-domain)"/>
    <property type="match status" value="1"/>
</dbReference>
<feature type="region of interest" description="Disordered" evidence="3">
    <location>
        <begin position="343"/>
        <end position="374"/>
    </location>
</feature>
<dbReference type="EMBL" id="CAHR02000220">
    <property type="protein sequence ID" value="CCG84305.1"/>
    <property type="molecule type" value="Genomic_DNA"/>
</dbReference>
<dbReference type="PROSITE" id="PS50219">
    <property type="entry name" value="CNH"/>
    <property type="match status" value="1"/>
</dbReference>
<evidence type="ECO:0000259" key="6">
    <source>
        <dbReference type="PROSITE" id="PS50219"/>
    </source>
</evidence>
<evidence type="ECO:0000256" key="1">
    <source>
        <dbReference type="ARBA" id="ARBA00022553"/>
    </source>
</evidence>
<name>R4XLY5_TAPDE</name>
<feature type="region of interest" description="Disordered" evidence="3">
    <location>
        <begin position="62"/>
        <end position="97"/>
    </location>
</feature>
<evidence type="ECO:0000256" key="3">
    <source>
        <dbReference type="SAM" id="MobiDB-lite"/>
    </source>
</evidence>
<evidence type="ECO:0000259" key="5">
    <source>
        <dbReference type="PROSITE" id="PS50010"/>
    </source>
</evidence>
<dbReference type="InterPro" id="IPR052233">
    <property type="entry name" value="Rho-type_GEFs"/>
</dbReference>
<dbReference type="CDD" id="cd00160">
    <property type="entry name" value="RhoGEF"/>
    <property type="match status" value="1"/>
</dbReference>
<feature type="compositionally biased region" description="Polar residues" evidence="3">
    <location>
        <begin position="68"/>
        <end position="80"/>
    </location>
</feature>
<feature type="region of interest" description="Disordered" evidence="3">
    <location>
        <begin position="231"/>
        <end position="250"/>
    </location>
</feature>
<evidence type="ECO:0000313" key="8">
    <source>
        <dbReference type="Proteomes" id="UP000013776"/>
    </source>
</evidence>
<feature type="compositionally biased region" description="Pro residues" evidence="3">
    <location>
        <begin position="86"/>
        <end position="96"/>
    </location>
</feature>
<feature type="domain" description="PH" evidence="4">
    <location>
        <begin position="857"/>
        <end position="1006"/>
    </location>
</feature>
<dbReference type="OrthoDB" id="660555at2759"/>
<feature type="region of interest" description="Disordered" evidence="3">
    <location>
        <begin position="937"/>
        <end position="968"/>
    </location>
</feature>
<keyword evidence="2" id="KW-0344">Guanine-nucleotide releasing factor</keyword>
<dbReference type="PANTHER" id="PTHR46572">
    <property type="entry name" value="RHO1 GDP-GTP EXCHANGE PROTEIN 1-RELATED"/>
    <property type="match status" value="1"/>
</dbReference>
<dbReference type="Gene3D" id="1.20.900.10">
    <property type="entry name" value="Dbl homology (DH) domain"/>
    <property type="match status" value="1"/>
</dbReference>
<proteinExistence type="predicted"/>
<dbReference type="Gene3D" id="2.30.29.30">
    <property type="entry name" value="Pleckstrin-homology domain (PH domain)/Phosphotyrosine-binding domain (PTB)"/>
    <property type="match status" value="1"/>
</dbReference>
<dbReference type="Pfam" id="PF15405">
    <property type="entry name" value="PH_5"/>
    <property type="match status" value="1"/>
</dbReference>
<comment type="caution">
    <text evidence="7">The sequence shown here is derived from an EMBL/GenBank/DDBJ whole genome shotgun (WGS) entry which is preliminary data.</text>
</comment>
<evidence type="ECO:0000256" key="2">
    <source>
        <dbReference type="ARBA" id="ARBA00022658"/>
    </source>
</evidence>
<dbReference type="PROSITE" id="PS50003">
    <property type="entry name" value="PH_DOMAIN"/>
    <property type="match status" value="1"/>
</dbReference>
<dbReference type="Proteomes" id="UP000013776">
    <property type="component" value="Unassembled WGS sequence"/>
</dbReference>
<feature type="compositionally biased region" description="Basic and acidic residues" evidence="3">
    <location>
        <begin position="185"/>
        <end position="194"/>
    </location>
</feature>
<protein>
    <recommendedName>
        <fullName evidence="9">Rho guanyl nucleotide exchange factor</fullName>
    </recommendedName>
</protein>
<feature type="compositionally biased region" description="Polar residues" evidence="3">
    <location>
        <begin position="129"/>
        <end position="142"/>
    </location>
</feature>
<dbReference type="Pfam" id="PF00780">
    <property type="entry name" value="CNH"/>
    <property type="match status" value="1"/>
</dbReference>
<dbReference type="InterPro" id="IPR011993">
    <property type="entry name" value="PH-like_dom_sf"/>
</dbReference>
<accession>R4XLY5</accession>
<dbReference type="eggNOG" id="KOG4305">
    <property type="taxonomic scope" value="Eukaryota"/>
</dbReference>
<dbReference type="InterPro" id="IPR041675">
    <property type="entry name" value="PH_5"/>
</dbReference>
<sequence length="1395" mass="157514">MTYGPPPVPRKPASYSPSFLSQHEAQYFDYEPQQRQSHLRKAETTAYNDTFYPEYDEYDRDFSLDMYQPQTRSRPSSNGSAYGKPLPAPPSVPPLQMPAVSHASDYAAAFEQYETLSYNRENARLSQSSFHMPHSLSQSSLGSVRPLPKPPGLHTSQSRRSPPRVQKTRGSIDERPSNELGRFPRHSDEQEYGHFARSSGGSSAVSMISDHRAILAAPVLPVPPRIGQAWDYPENATSHQSSDSREKSDVISDASFSTLVNFPEGTYRVYDESGADDYWQSYSRSEAAEHSRHTSQDVTDLSIPAIDPYTYHRDLYQDQYFLREQNADAQNFLMDAAQHDSYQGYERRQRSSSGSSTGSFGILSETKNRLPHPIDHTRQSSELIFSTLDAQARVLPSQKALVRPRGYSQGLPIPDQQRTTLPSMIKSKTMADLSSHRTRSNTASTIFERRSSQANTDGHKVPATSPVPLRKPETSFIDEFEPCERPWARSELFYWGRDNGIDTTTRFLQSYSKLFRHVVPTLSSVVAYKTSYDLLQSYLCGKEITKGDVGSDSLIFTLNQPSQGILPIMSNTGCYSFVCNSNTLGTHCYSARCSRQAPGVKAQRDTYLDADSGDWAQFWKLSKDQEPLLSLDKHEIQRQYQIHEVIHSENEYLGDLKVMRDVFHVTLKPTTTAEHDLSALVFGHISSLLELSEQYLHSVLKNRQSSQGPVIESIGDIFQEWINTARPNYVQYASNLRYADRAIRSQRQRNPRIKEWLQRGEQDPRVKKLDFFSFQGAPTRRMQRYALLLGEVLKKTPQHSHDYQSLDIAIQSIKSVCLECDAQVKLAHDKITLMDLNEKLTWRVPQKDLALTDSSRVIHRRGDLQRKNESSTSWQMRDVILLDNFVLCVKSKDGIQKVLSRPPIPVDYLIVEDFSEVLYKSSSTRILGGTITHAKIPGDTTLRRSTTEQARSNLPDGPPSPGKSSNEDLYPFTIKHAGRTDDKMTFYAESASSRTAWLSAITQARSERWQKVCFREPFEVSLITDQAFGRYAAVTSSNKSIGAPTSAVEHAVSIGSAAAPKPITMSRIQCSTLFRKPDNTEVYLVGTEDGIYTNYYGPWKRLAMLSRVSQIAMLEDFGVLTVLADKILIAYTIDDLLNLDDPKGASMRKPPQKLSGSKDVGFFEVGVLKDRMLVVYKKRENGNSVFKALEPVIGKKQEKKSFFKKGTGTDFFRDFDQFFIPADCYGMQYLRSTICIRCSRGFEIMNLDSKQPLTIPDLSGANTTSLRARIEGARPLGTYRVQEGEFLCCYTECGLFVDKYGSICRPYTLEWEGRPTHAVLVGKYVLAIGREFIEVWNIEKRSLRQVITGRDIRLVPHSSAGTGIDMLDRGVVIAMENPGNGGKQLLLELKLRHPQ</sequence>
<organism evidence="7 8">
    <name type="scientific">Taphrina deformans (strain PYCC 5710 / ATCC 11124 / CBS 356.35 / IMI 108563 / JCM 9778 / NBRC 8474)</name>
    <name type="common">Peach leaf curl fungus</name>
    <name type="synonym">Lalaria deformans</name>
    <dbReference type="NCBI Taxonomy" id="1097556"/>
    <lineage>
        <taxon>Eukaryota</taxon>
        <taxon>Fungi</taxon>
        <taxon>Dikarya</taxon>
        <taxon>Ascomycota</taxon>
        <taxon>Taphrinomycotina</taxon>
        <taxon>Taphrinomycetes</taxon>
        <taxon>Taphrinales</taxon>
        <taxon>Taphrinaceae</taxon>
        <taxon>Taphrina</taxon>
    </lineage>
</organism>
<evidence type="ECO:0008006" key="9">
    <source>
        <dbReference type="Google" id="ProtNLM"/>
    </source>
</evidence>
<reference evidence="7 8" key="1">
    <citation type="journal article" date="2013" name="MBio">
        <title>Genome sequencing of the plant pathogen Taphrina deformans, the causal agent of peach leaf curl.</title>
        <authorList>
            <person name="Cisse O.H."/>
            <person name="Almeida J.M.G.C.F."/>
            <person name="Fonseca A."/>
            <person name="Kumar A.A."/>
            <person name="Salojaervi J."/>
            <person name="Overmyer K."/>
            <person name="Hauser P.M."/>
            <person name="Pagni M."/>
        </authorList>
    </citation>
    <scope>NUCLEOTIDE SEQUENCE [LARGE SCALE GENOMIC DNA]</scope>
    <source>
        <strain evidence="8">PYCC 5710 / ATCC 11124 / CBS 356.35 / IMI 108563 / JCM 9778 / NBRC 8474</strain>
    </source>
</reference>
<dbReference type="Pfam" id="PF00621">
    <property type="entry name" value="RhoGEF"/>
    <property type="match status" value="1"/>
</dbReference>
<feature type="region of interest" description="Disordered" evidence="3">
    <location>
        <begin position="129"/>
        <end position="203"/>
    </location>
</feature>
<dbReference type="SUPFAM" id="SSF50729">
    <property type="entry name" value="PH domain-like"/>
    <property type="match status" value="1"/>
</dbReference>
<feature type="domain" description="DH" evidence="5">
    <location>
        <begin position="637"/>
        <end position="823"/>
    </location>
</feature>
<keyword evidence="8" id="KW-1185">Reference proteome</keyword>
<evidence type="ECO:0000259" key="4">
    <source>
        <dbReference type="PROSITE" id="PS50003"/>
    </source>
</evidence>
<dbReference type="PROSITE" id="PS50010">
    <property type="entry name" value="DH_2"/>
    <property type="match status" value="1"/>
</dbReference>
<keyword evidence="1" id="KW-0597">Phosphoprotein</keyword>
<dbReference type="STRING" id="1097556.R4XLY5"/>
<dbReference type="GO" id="GO:0005085">
    <property type="term" value="F:guanyl-nucleotide exchange factor activity"/>
    <property type="evidence" value="ECO:0007669"/>
    <property type="project" value="UniProtKB-KW"/>
</dbReference>
<dbReference type="InterPro" id="IPR000219">
    <property type="entry name" value="DH_dom"/>
</dbReference>
<evidence type="ECO:0000313" key="7">
    <source>
        <dbReference type="EMBL" id="CCG84305.1"/>
    </source>
</evidence>
<dbReference type="SMART" id="SM00325">
    <property type="entry name" value="RhoGEF"/>
    <property type="match status" value="1"/>
</dbReference>
<dbReference type="SMART" id="SM00233">
    <property type="entry name" value="PH"/>
    <property type="match status" value="1"/>
</dbReference>
<dbReference type="PANTHER" id="PTHR46572:SF1">
    <property type="entry name" value="RHO1 GUANINE NUCLEOTIDE EXCHANGE FACTOR TUS1"/>
    <property type="match status" value="1"/>
</dbReference>